<gene>
    <name evidence="2" type="ORF">FIBSPDRAFT_939578</name>
</gene>
<organism evidence="2 3">
    <name type="scientific">Athelia psychrophila</name>
    <dbReference type="NCBI Taxonomy" id="1759441"/>
    <lineage>
        <taxon>Eukaryota</taxon>
        <taxon>Fungi</taxon>
        <taxon>Dikarya</taxon>
        <taxon>Basidiomycota</taxon>
        <taxon>Agaricomycotina</taxon>
        <taxon>Agaricomycetes</taxon>
        <taxon>Agaricomycetidae</taxon>
        <taxon>Atheliales</taxon>
        <taxon>Atheliaceae</taxon>
        <taxon>Athelia</taxon>
    </lineage>
</organism>
<protein>
    <submittedName>
        <fullName evidence="2">Uncharacterized protein</fullName>
    </submittedName>
</protein>
<sequence length="412" mass="45925">MTMLKSERTASASLPTTCIESGRARWCSEKSGMRCQFDHQLSESPLSALLAYSWTQHRRQEQIGEATERRGLVQVSLDDVLRQGYGLNEIGVGRISHADTWNIAHPNDKLPFRPREGTLQSPQRNVTRSQYQGKASSNNRSPLRIVIGMVDQWARAVASDGGRHQVVERDVKGKGIARGLGLDANLCGKLTHLEPPRGRVSESWDVVLWRGYYELNGTGGQSSSGEGCKRKSKRAGTRTKTRCQFVMGARAVRLVCSVCGLLKAALYIRAESGSSRRGLRSRLTDGEGERKDWDLMDANLIREQCEEHGRYLLREMCRVLAGCSVLALSSESEKRREVWMWTVLEEIMEDRERLKRSRGRPGEGNRIGDGCGARAGPGSYYRLRHTAGNASEPSYGKKRITALGENMALFAP</sequence>
<name>A0A167XKW3_9AGAM</name>
<evidence type="ECO:0000313" key="2">
    <source>
        <dbReference type="EMBL" id="KZP07326.1"/>
    </source>
</evidence>
<accession>A0A167XKW3</accession>
<proteinExistence type="predicted"/>
<evidence type="ECO:0000256" key="1">
    <source>
        <dbReference type="SAM" id="MobiDB-lite"/>
    </source>
</evidence>
<dbReference type="AlphaFoldDB" id="A0A167XKW3"/>
<evidence type="ECO:0000313" key="3">
    <source>
        <dbReference type="Proteomes" id="UP000076532"/>
    </source>
</evidence>
<feature type="compositionally biased region" description="Basic and acidic residues" evidence="1">
    <location>
        <begin position="107"/>
        <end position="116"/>
    </location>
</feature>
<feature type="region of interest" description="Disordered" evidence="1">
    <location>
        <begin position="107"/>
        <end position="137"/>
    </location>
</feature>
<dbReference type="EMBL" id="KV417755">
    <property type="protein sequence ID" value="KZP07326.1"/>
    <property type="molecule type" value="Genomic_DNA"/>
</dbReference>
<feature type="compositionally biased region" description="Polar residues" evidence="1">
    <location>
        <begin position="118"/>
        <end position="137"/>
    </location>
</feature>
<reference evidence="2 3" key="1">
    <citation type="journal article" date="2016" name="Mol. Biol. Evol.">
        <title>Comparative Genomics of Early-Diverging Mushroom-Forming Fungi Provides Insights into the Origins of Lignocellulose Decay Capabilities.</title>
        <authorList>
            <person name="Nagy L.G."/>
            <person name="Riley R."/>
            <person name="Tritt A."/>
            <person name="Adam C."/>
            <person name="Daum C."/>
            <person name="Floudas D."/>
            <person name="Sun H."/>
            <person name="Yadav J.S."/>
            <person name="Pangilinan J."/>
            <person name="Larsson K.H."/>
            <person name="Matsuura K."/>
            <person name="Barry K."/>
            <person name="Labutti K."/>
            <person name="Kuo R."/>
            <person name="Ohm R.A."/>
            <person name="Bhattacharya S.S."/>
            <person name="Shirouzu T."/>
            <person name="Yoshinaga Y."/>
            <person name="Martin F.M."/>
            <person name="Grigoriev I.V."/>
            <person name="Hibbett D.S."/>
        </authorList>
    </citation>
    <scope>NUCLEOTIDE SEQUENCE [LARGE SCALE GENOMIC DNA]</scope>
    <source>
        <strain evidence="2 3">CBS 109695</strain>
    </source>
</reference>
<dbReference type="Proteomes" id="UP000076532">
    <property type="component" value="Unassembled WGS sequence"/>
</dbReference>
<keyword evidence="3" id="KW-1185">Reference proteome</keyword>